<organism evidence="4 5">
    <name type="scientific">Brevibacterium senegalense</name>
    <dbReference type="NCBI Taxonomy" id="1033736"/>
    <lineage>
        <taxon>Bacteria</taxon>
        <taxon>Bacillati</taxon>
        <taxon>Actinomycetota</taxon>
        <taxon>Actinomycetes</taxon>
        <taxon>Micrococcales</taxon>
        <taxon>Brevibacteriaceae</taxon>
        <taxon>Brevibacterium</taxon>
    </lineage>
</organism>
<dbReference type="Proteomes" id="UP000784435">
    <property type="component" value="Unassembled WGS sequence"/>
</dbReference>
<keyword evidence="2" id="KW-0812">Transmembrane</keyword>
<dbReference type="InterPro" id="IPR053807">
    <property type="entry name" value="LppM"/>
</dbReference>
<evidence type="ECO:0000259" key="3">
    <source>
        <dbReference type="Pfam" id="PF21946"/>
    </source>
</evidence>
<feature type="domain" description="LppM" evidence="3">
    <location>
        <begin position="31"/>
        <end position="212"/>
    </location>
</feature>
<feature type="compositionally biased region" description="Pro residues" evidence="1">
    <location>
        <begin position="282"/>
        <end position="297"/>
    </location>
</feature>
<dbReference type="Pfam" id="PF21946">
    <property type="entry name" value="LppM"/>
    <property type="match status" value="1"/>
</dbReference>
<dbReference type="EMBL" id="DYUK01000223">
    <property type="protein sequence ID" value="HJG80769.1"/>
    <property type="molecule type" value="Genomic_DNA"/>
</dbReference>
<feature type="region of interest" description="Disordered" evidence="1">
    <location>
        <begin position="250"/>
        <end position="378"/>
    </location>
</feature>
<feature type="compositionally biased region" description="Low complexity" evidence="1">
    <location>
        <begin position="348"/>
        <end position="357"/>
    </location>
</feature>
<reference evidence="4" key="2">
    <citation type="submission" date="2021-09" db="EMBL/GenBank/DDBJ databases">
        <authorList>
            <person name="Gilroy R."/>
        </authorList>
    </citation>
    <scope>NUCLEOTIDE SEQUENCE</scope>
    <source>
        <strain evidence="4">ChiGjej5B5-7349</strain>
    </source>
</reference>
<sequence length="378" mass="38883">MISTARRIRPRAFFAAGITTLLLFVLSGCVKFNADFQVGADETLTGTMRILVDPVALEDMGSPDPSGELDDSINEAQNDPEMPDGVTVERVEDEDGYIGMGMTFDSVPASEFQSGSTGMEGVGVDGIEVSQADGEITFSMANPLVTGMDSGSSFGGGSSGMPSTSRSMFDEAIVSVGFPGNVVTAEGATIEGKTATWDLRDYDGDTLTAVGEASSFPWGLVFLIGGIVLFLVIVAGVVVLILVLRKKKQAPSGGAPFAPAGAPQMQGYPGAQAPQHPGQPQQNPPHHGPTPPGPQPPHGYGHPHNGPSVPAQAPHQPPQAAPSGPAGGPQQMPGGPRPHQGQGPGPQQPAGPNTQAPSHGQSRFAPPRNPGQSEPPRT</sequence>
<protein>
    <recommendedName>
        <fullName evidence="3">LppM domain-containing protein</fullName>
    </recommendedName>
</protein>
<evidence type="ECO:0000256" key="1">
    <source>
        <dbReference type="SAM" id="MobiDB-lite"/>
    </source>
</evidence>
<accession>A0A921MG84</accession>
<feature type="compositionally biased region" description="Low complexity" evidence="1">
    <location>
        <begin position="321"/>
        <end position="341"/>
    </location>
</feature>
<proteinExistence type="predicted"/>
<reference evidence="4" key="1">
    <citation type="journal article" date="2021" name="PeerJ">
        <title>Extensive microbial diversity within the chicken gut microbiome revealed by metagenomics and culture.</title>
        <authorList>
            <person name="Gilroy R."/>
            <person name="Ravi A."/>
            <person name="Getino M."/>
            <person name="Pursley I."/>
            <person name="Horton D.L."/>
            <person name="Alikhan N.F."/>
            <person name="Baker D."/>
            <person name="Gharbi K."/>
            <person name="Hall N."/>
            <person name="Watson M."/>
            <person name="Adriaenssens E.M."/>
            <person name="Foster-Nyarko E."/>
            <person name="Jarju S."/>
            <person name="Secka A."/>
            <person name="Antonio M."/>
            <person name="Oren A."/>
            <person name="Chaudhuri R.R."/>
            <person name="La Ragione R."/>
            <person name="Hildebrand F."/>
            <person name="Pallen M.J."/>
        </authorList>
    </citation>
    <scope>NUCLEOTIDE SEQUENCE</scope>
    <source>
        <strain evidence="4">ChiGjej5B5-7349</strain>
    </source>
</reference>
<feature type="transmembrane region" description="Helical" evidence="2">
    <location>
        <begin position="218"/>
        <end position="244"/>
    </location>
</feature>
<dbReference type="PROSITE" id="PS51257">
    <property type="entry name" value="PROKAR_LIPOPROTEIN"/>
    <property type="match status" value="1"/>
</dbReference>
<evidence type="ECO:0000256" key="2">
    <source>
        <dbReference type="SAM" id="Phobius"/>
    </source>
</evidence>
<name>A0A921MG84_9MICO</name>
<comment type="caution">
    <text evidence="4">The sequence shown here is derived from an EMBL/GenBank/DDBJ whole genome shotgun (WGS) entry which is preliminary data.</text>
</comment>
<keyword evidence="2" id="KW-0472">Membrane</keyword>
<dbReference type="AlphaFoldDB" id="A0A921MG84"/>
<evidence type="ECO:0000313" key="4">
    <source>
        <dbReference type="EMBL" id="HJG80769.1"/>
    </source>
</evidence>
<feature type="compositionally biased region" description="Low complexity" evidence="1">
    <location>
        <begin position="298"/>
        <end position="314"/>
    </location>
</feature>
<keyword evidence="2" id="KW-1133">Transmembrane helix</keyword>
<feature type="compositionally biased region" description="Low complexity" evidence="1">
    <location>
        <begin position="250"/>
        <end position="281"/>
    </location>
</feature>
<gene>
    <name evidence="4" type="ORF">K8V08_10205</name>
</gene>
<feature type="region of interest" description="Disordered" evidence="1">
    <location>
        <begin position="57"/>
        <end position="84"/>
    </location>
</feature>
<evidence type="ECO:0000313" key="5">
    <source>
        <dbReference type="Proteomes" id="UP000784435"/>
    </source>
</evidence>